<name>A0A2T9Y4S5_9FUNG</name>
<dbReference type="AlphaFoldDB" id="A0A2T9Y4S5"/>
<sequence>MKAFSRVSEATVLIFIVVSVASLVPSLIKKIWFCFALTVITFASWLSENARIDSTASPTRVNLHSIVETTIIPDSTAAEAYINIGNDSAPNLNTLSSAEEILIVSALVPFIYFFYQRYLIPG</sequence>
<keyword evidence="1" id="KW-0472">Membrane</keyword>
<evidence type="ECO:0000313" key="4">
    <source>
        <dbReference type="Proteomes" id="UP000245609"/>
    </source>
</evidence>
<proteinExistence type="predicted"/>
<comment type="caution">
    <text evidence="3">The sequence shown here is derived from an EMBL/GenBank/DDBJ whole genome shotgun (WGS) entry which is preliminary data.</text>
</comment>
<organism evidence="3 4">
    <name type="scientific">Smittium megazygosporum</name>
    <dbReference type="NCBI Taxonomy" id="133381"/>
    <lineage>
        <taxon>Eukaryota</taxon>
        <taxon>Fungi</taxon>
        <taxon>Fungi incertae sedis</taxon>
        <taxon>Zoopagomycota</taxon>
        <taxon>Kickxellomycotina</taxon>
        <taxon>Harpellomycetes</taxon>
        <taxon>Harpellales</taxon>
        <taxon>Legeriomycetaceae</taxon>
        <taxon>Smittium</taxon>
    </lineage>
</organism>
<keyword evidence="1" id="KW-1133">Transmembrane helix</keyword>
<dbReference type="EMBL" id="MBFS01003751">
    <property type="protein sequence ID" value="PVU85017.1"/>
    <property type="molecule type" value="Genomic_DNA"/>
</dbReference>
<dbReference type="EMBL" id="MBFS01003319">
    <property type="protein sequence ID" value="PVU87317.1"/>
    <property type="molecule type" value="Genomic_DNA"/>
</dbReference>
<evidence type="ECO:0000313" key="2">
    <source>
        <dbReference type="EMBL" id="PVU85017.1"/>
    </source>
</evidence>
<dbReference type="Proteomes" id="UP000245609">
    <property type="component" value="Unassembled WGS sequence"/>
</dbReference>
<keyword evidence="4" id="KW-1185">Reference proteome</keyword>
<keyword evidence="1" id="KW-0812">Transmembrane</keyword>
<evidence type="ECO:0000313" key="3">
    <source>
        <dbReference type="EMBL" id="PVU87317.1"/>
    </source>
</evidence>
<gene>
    <name evidence="3" type="ORF">BB560_006507</name>
    <name evidence="2" type="ORF">BB560_007182</name>
</gene>
<reference evidence="3 4" key="1">
    <citation type="journal article" date="2018" name="MBio">
        <title>Comparative Genomics Reveals the Core Gene Toolbox for the Fungus-Insect Symbiosis.</title>
        <authorList>
            <person name="Wang Y."/>
            <person name="Stata M."/>
            <person name="Wang W."/>
            <person name="Stajich J.E."/>
            <person name="White M.M."/>
            <person name="Moncalvo J.M."/>
        </authorList>
    </citation>
    <scope>NUCLEOTIDE SEQUENCE [LARGE SCALE GENOMIC DNA]</scope>
    <source>
        <strain evidence="3 4">SC-DP-2</strain>
    </source>
</reference>
<feature type="transmembrane region" description="Helical" evidence="1">
    <location>
        <begin position="101"/>
        <end position="120"/>
    </location>
</feature>
<feature type="transmembrane region" description="Helical" evidence="1">
    <location>
        <begin position="6"/>
        <end position="24"/>
    </location>
</feature>
<evidence type="ECO:0000256" key="1">
    <source>
        <dbReference type="SAM" id="Phobius"/>
    </source>
</evidence>
<accession>A0A2T9Y4S5</accession>
<protein>
    <submittedName>
        <fullName evidence="3">Uncharacterized protein</fullName>
    </submittedName>
</protein>